<protein>
    <submittedName>
        <fullName evidence="2">Uncharacterized protein</fullName>
    </submittedName>
</protein>
<evidence type="ECO:0000313" key="3">
    <source>
        <dbReference type="Proteomes" id="UP000076532"/>
    </source>
</evidence>
<feature type="region of interest" description="Disordered" evidence="1">
    <location>
        <begin position="60"/>
        <end position="118"/>
    </location>
</feature>
<keyword evidence="3" id="KW-1185">Reference proteome</keyword>
<evidence type="ECO:0000313" key="2">
    <source>
        <dbReference type="EMBL" id="KZP04598.1"/>
    </source>
</evidence>
<accession>A0A167V3F1</accession>
<dbReference type="Proteomes" id="UP000076532">
    <property type="component" value="Unassembled WGS sequence"/>
</dbReference>
<name>A0A167V3F1_9AGAM</name>
<reference evidence="2 3" key="1">
    <citation type="journal article" date="2016" name="Mol. Biol. Evol.">
        <title>Comparative Genomics of Early-Diverging Mushroom-Forming Fungi Provides Insights into the Origins of Lignocellulose Decay Capabilities.</title>
        <authorList>
            <person name="Nagy L.G."/>
            <person name="Riley R."/>
            <person name="Tritt A."/>
            <person name="Adam C."/>
            <person name="Daum C."/>
            <person name="Floudas D."/>
            <person name="Sun H."/>
            <person name="Yadav J.S."/>
            <person name="Pangilinan J."/>
            <person name="Larsson K.H."/>
            <person name="Matsuura K."/>
            <person name="Barry K."/>
            <person name="Labutti K."/>
            <person name="Kuo R."/>
            <person name="Ohm R.A."/>
            <person name="Bhattacharya S.S."/>
            <person name="Shirouzu T."/>
            <person name="Yoshinaga Y."/>
            <person name="Martin F.M."/>
            <person name="Grigoriev I.V."/>
            <person name="Hibbett D.S."/>
        </authorList>
    </citation>
    <scope>NUCLEOTIDE SEQUENCE [LARGE SCALE GENOMIC DNA]</scope>
    <source>
        <strain evidence="2 3">CBS 109695</strain>
    </source>
</reference>
<dbReference type="AlphaFoldDB" id="A0A167V3F1"/>
<feature type="compositionally biased region" description="Basic and acidic residues" evidence="1">
    <location>
        <begin position="60"/>
        <end position="69"/>
    </location>
</feature>
<sequence length="118" mass="12695">MLSEPIIVTGIGLGINAVDESKATRLDDVHKKLGIGPVRALFYAITGRLHHPLLQIQDRHPPARAELRARRPRAAHHRPRLLASKDGVHARVPGVDDGQGAEGGEQATDRVGWVDSGG</sequence>
<feature type="compositionally biased region" description="Basic residues" evidence="1">
    <location>
        <begin position="70"/>
        <end position="80"/>
    </location>
</feature>
<proteinExistence type="predicted"/>
<dbReference type="OrthoDB" id="19261at2759"/>
<evidence type="ECO:0000256" key="1">
    <source>
        <dbReference type="SAM" id="MobiDB-lite"/>
    </source>
</evidence>
<dbReference type="EMBL" id="KV417907">
    <property type="protein sequence ID" value="KZP04598.1"/>
    <property type="molecule type" value="Genomic_DNA"/>
</dbReference>
<organism evidence="2 3">
    <name type="scientific">Athelia psychrophila</name>
    <dbReference type="NCBI Taxonomy" id="1759441"/>
    <lineage>
        <taxon>Eukaryota</taxon>
        <taxon>Fungi</taxon>
        <taxon>Dikarya</taxon>
        <taxon>Basidiomycota</taxon>
        <taxon>Agaricomycotina</taxon>
        <taxon>Agaricomycetes</taxon>
        <taxon>Agaricomycetidae</taxon>
        <taxon>Atheliales</taxon>
        <taxon>Atheliaceae</taxon>
        <taxon>Athelia</taxon>
    </lineage>
</organism>
<gene>
    <name evidence="2" type="ORF">FIBSPDRAFT_1009032</name>
</gene>